<evidence type="ECO:0000313" key="1">
    <source>
        <dbReference type="EMBL" id="CAA7059503.1"/>
    </source>
</evidence>
<organism evidence="1 2">
    <name type="scientific">Microthlaspi erraticum</name>
    <dbReference type="NCBI Taxonomy" id="1685480"/>
    <lineage>
        <taxon>Eukaryota</taxon>
        <taxon>Viridiplantae</taxon>
        <taxon>Streptophyta</taxon>
        <taxon>Embryophyta</taxon>
        <taxon>Tracheophyta</taxon>
        <taxon>Spermatophyta</taxon>
        <taxon>Magnoliopsida</taxon>
        <taxon>eudicotyledons</taxon>
        <taxon>Gunneridae</taxon>
        <taxon>Pentapetalae</taxon>
        <taxon>rosids</taxon>
        <taxon>malvids</taxon>
        <taxon>Brassicales</taxon>
        <taxon>Brassicaceae</taxon>
        <taxon>Coluteocarpeae</taxon>
        <taxon>Microthlaspi</taxon>
    </lineage>
</organism>
<keyword evidence="2" id="KW-1185">Reference proteome</keyword>
<dbReference type="EMBL" id="CACVBM020001784">
    <property type="protein sequence ID" value="CAA7059503.1"/>
    <property type="molecule type" value="Genomic_DNA"/>
</dbReference>
<dbReference type="AlphaFoldDB" id="A0A6D2KRQ8"/>
<sequence length="149" mass="16909">MRGFNKPRKHEALKKWILASKPLFGCLLETRVTQEEHSGILSSSLPGRKAITNYDYHRLGRIWVCWTEGVEITLLFKSAQDITCAVKVSQSTTSFLFSAVYATNFVSDRTVLWDEIRATQAAYSHLSIPWEITTKSCPQVNTLVLWTIG</sequence>
<reference evidence="1" key="1">
    <citation type="submission" date="2020-01" db="EMBL/GenBank/DDBJ databases">
        <authorList>
            <person name="Mishra B."/>
        </authorList>
    </citation>
    <scope>NUCLEOTIDE SEQUENCE [LARGE SCALE GENOMIC DNA]</scope>
</reference>
<dbReference type="OrthoDB" id="1057270at2759"/>
<dbReference type="InterPro" id="IPR036691">
    <property type="entry name" value="Endo/exonu/phosph_ase_sf"/>
</dbReference>
<dbReference type="Proteomes" id="UP000467841">
    <property type="component" value="Unassembled WGS sequence"/>
</dbReference>
<name>A0A6D2KRQ8_9BRAS</name>
<comment type="caution">
    <text evidence="1">The sequence shown here is derived from an EMBL/GenBank/DDBJ whole genome shotgun (WGS) entry which is preliminary data.</text>
</comment>
<dbReference type="Gene3D" id="3.60.10.10">
    <property type="entry name" value="Endonuclease/exonuclease/phosphatase"/>
    <property type="match status" value="1"/>
</dbReference>
<evidence type="ECO:0000313" key="2">
    <source>
        <dbReference type="Proteomes" id="UP000467841"/>
    </source>
</evidence>
<protein>
    <submittedName>
        <fullName evidence="1">Uncharacterized protein</fullName>
    </submittedName>
</protein>
<gene>
    <name evidence="1" type="ORF">MERR_LOCUS46739</name>
</gene>
<proteinExistence type="predicted"/>
<accession>A0A6D2KRQ8</accession>